<accession>A0A0C3LAG1</accession>
<dbReference type="EMBL" id="KN823286">
    <property type="protein sequence ID" value="KIO18442.1"/>
    <property type="molecule type" value="Genomic_DNA"/>
</dbReference>
<feature type="transmembrane region" description="Helical" evidence="1">
    <location>
        <begin position="80"/>
        <end position="102"/>
    </location>
</feature>
<sequence>MRGCKEVTRADKEGEGYGYGPHVNSTATTSNDCMDTLLFGTMGFPTKATFPWFIPTALLHPPLDVVKTLLPINAPRNARFSATFVVIAVVKIPVMTFFGLWFQHLMPLPRKLCHLQRDLLVEVIGPGMRRFVLEIRPLLRPKF</sequence>
<dbReference type="HOGENOM" id="CLU_1807651_0_0_1"/>
<dbReference type="Proteomes" id="UP000054248">
    <property type="component" value="Unassembled WGS sequence"/>
</dbReference>
<evidence type="ECO:0000256" key="1">
    <source>
        <dbReference type="SAM" id="Phobius"/>
    </source>
</evidence>
<reference evidence="2 3" key="1">
    <citation type="submission" date="2014-04" db="EMBL/GenBank/DDBJ databases">
        <authorList>
            <consortium name="DOE Joint Genome Institute"/>
            <person name="Kuo A."/>
            <person name="Girlanda M."/>
            <person name="Perotto S."/>
            <person name="Kohler A."/>
            <person name="Nagy L.G."/>
            <person name="Floudas D."/>
            <person name="Copeland A."/>
            <person name="Barry K.W."/>
            <person name="Cichocki N."/>
            <person name="Veneault-Fourrey C."/>
            <person name="LaButti K."/>
            <person name="Lindquist E.A."/>
            <person name="Lipzen A."/>
            <person name="Lundell T."/>
            <person name="Morin E."/>
            <person name="Murat C."/>
            <person name="Sun H."/>
            <person name="Tunlid A."/>
            <person name="Henrissat B."/>
            <person name="Grigoriev I.V."/>
            <person name="Hibbett D.S."/>
            <person name="Martin F."/>
            <person name="Nordberg H.P."/>
            <person name="Cantor M.N."/>
            <person name="Hua S.X."/>
        </authorList>
    </citation>
    <scope>NUCLEOTIDE SEQUENCE [LARGE SCALE GENOMIC DNA]</scope>
    <source>
        <strain evidence="2 3">MUT 4182</strain>
    </source>
</reference>
<evidence type="ECO:0000313" key="2">
    <source>
        <dbReference type="EMBL" id="KIO18442.1"/>
    </source>
</evidence>
<proteinExistence type="predicted"/>
<protein>
    <submittedName>
        <fullName evidence="2">Uncharacterized protein</fullName>
    </submittedName>
</protein>
<keyword evidence="1" id="KW-0812">Transmembrane</keyword>
<organism evidence="2 3">
    <name type="scientific">Tulasnella calospora MUT 4182</name>
    <dbReference type="NCBI Taxonomy" id="1051891"/>
    <lineage>
        <taxon>Eukaryota</taxon>
        <taxon>Fungi</taxon>
        <taxon>Dikarya</taxon>
        <taxon>Basidiomycota</taxon>
        <taxon>Agaricomycotina</taxon>
        <taxon>Agaricomycetes</taxon>
        <taxon>Cantharellales</taxon>
        <taxon>Tulasnellaceae</taxon>
        <taxon>Tulasnella</taxon>
    </lineage>
</organism>
<name>A0A0C3LAG1_9AGAM</name>
<reference evidence="3" key="2">
    <citation type="submission" date="2015-01" db="EMBL/GenBank/DDBJ databases">
        <title>Evolutionary Origins and Diversification of the Mycorrhizal Mutualists.</title>
        <authorList>
            <consortium name="DOE Joint Genome Institute"/>
            <consortium name="Mycorrhizal Genomics Consortium"/>
            <person name="Kohler A."/>
            <person name="Kuo A."/>
            <person name="Nagy L.G."/>
            <person name="Floudas D."/>
            <person name="Copeland A."/>
            <person name="Barry K.W."/>
            <person name="Cichocki N."/>
            <person name="Veneault-Fourrey C."/>
            <person name="LaButti K."/>
            <person name="Lindquist E.A."/>
            <person name="Lipzen A."/>
            <person name="Lundell T."/>
            <person name="Morin E."/>
            <person name="Murat C."/>
            <person name="Riley R."/>
            <person name="Ohm R."/>
            <person name="Sun H."/>
            <person name="Tunlid A."/>
            <person name="Henrissat B."/>
            <person name="Grigoriev I.V."/>
            <person name="Hibbett D.S."/>
            <person name="Martin F."/>
        </authorList>
    </citation>
    <scope>NUCLEOTIDE SEQUENCE [LARGE SCALE GENOMIC DNA]</scope>
    <source>
        <strain evidence="3">MUT 4182</strain>
    </source>
</reference>
<dbReference type="AlphaFoldDB" id="A0A0C3LAG1"/>
<keyword evidence="1" id="KW-0472">Membrane</keyword>
<gene>
    <name evidence="2" type="ORF">M407DRAFT_159080</name>
</gene>
<keyword evidence="3" id="KW-1185">Reference proteome</keyword>
<keyword evidence="1" id="KW-1133">Transmembrane helix</keyword>
<evidence type="ECO:0000313" key="3">
    <source>
        <dbReference type="Proteomes" id="UP000054248"/>
    </source>
</evidence>